<evidence type="ECO:0000259" key="1">
    <source>
        <dbReference type="Pfam" id="PF17667"/>
    </source>
</evidence>
<dbReference type="Pfam" id="PF17667">
    <property type="entry name" value="Pkinase_fungal"/>
    <property type="match status" value="1"/>
</dbReference>
<dbReference type="Proteomes" id="UP001219525">
    <property type="component" value="Unassembled WGS sequence"/>
</dbReference>
<reference evidence="2" key="1">
    <citation type="submission" date="2023-03" db="EMBL/GenBank/DDBJ databases">
        <title>Massive genome expansion in bonnet fungi (Mycena s.s.) driven by repeated elements and novel gene families across ecological guilds.</title>
        <authorList>
            <consortium name="Lawrence Berkeley National Laboratory"/>
            <person name="Harder C.B."/>
            <person name="Miyauchi S."/>
            <person name="Viragh M."/>
            <person name="Kuo A."/>
            <person name="Thoen E."/>
            <person name="Andreopoulos B."/>
            <person name="Lu D."/>
            <person name="Skrede I."/>
            <person name="Drula E."/>
            <person name="Henrissat B."/>
            <person name="Morin E."/>
            <person name="Kohler A."/>
            <person name="Barry K."/>
            <person name="LaButti K."/>
            <person name="Morin E."/>
            <person name="Salamov A."/>
            <person name="Lipzen A."/>
            <person name="Mereny Z."/>
            <person name="Hegedus B."/>
            <person name="Baldrian P."/>
            <person name="Stursova M."/>
            <person name="Weitz H."/>
            <person name="Taylor A."/>
            <person name="Grigoriev I.V."/>
            <person name="Nagy L.G."/>
            <person name="Martin F."/>
            <person name="Kauserud H."/>
        </authorList>
    </citation>
    <scope>NUCLEOTIDE SEQUENCE</scope>
    <source>
        <strain evidence="2">9144</strain>
    </source>
</reference>
<keyword evidence="3" id="KW-1185">Reference proteome</keyword>
<sequence length="310" mass="34867">MSHTLSRVATTSPSGADTWRVDGYHPEGDVYARLIEKDSEVENIANVIVSQDVGGRYHCCGDDDLPLDYSRVEGKAIGNHKHYRLVLDVVGRPLVEFGSTHELVKCMLDALQGHVEHRDISVGSLIIVAEEGITRGLLIDWELSRYESDKGARTYERTGTWQFMSARLSSATKPQARELADDLESFLLVMLWLAVLYAPGTMHPKTRADRIKIFDDANPELKSLVMSGGKSWVAKLASPHFGRLLMKLLDGFAARYHEPLRLDPSPPPSTVYLESHAWMMEKLREALEDETWRVLKDAGELQPIQKPEVF</sequence>
<dbReference type="AlphaFoldDB" id="A0AAD6V2Q8"/>
<dbReference type="InterPro" id="IPR011009">
    <property type="entry name" value="Kinase-like_dom_sf"/>
</dbReference>
<dbReference type="PANTHER" id="PTHR38248">
    <property type="entry name" value="FUNK1 6"/>
    <property type="match status" value="1"/>
</dbReference>
<dbReference type="PANTHER" id="PTHR38248:SF2">
    <property type="entry name" value="FUNK1 11"/>
    <property type="match status" value="1"/>
</dbReference>
<feature type="domain" description="Fungal-type protein kinase" evidence="1">
    <location>
        <begin position="76"/>
        <end position="193"/>
    </location>
</feature>
<protein>
    <recommendedName>
        <fullName evidence="1">Fungal-type protein kinase domain-containing protein</fullName>
    </recommendedName>
</protein>
<name>A0AAD6V2Q8_9AGAR</name>
<evidence type="ECO:0000313" key="3">
    <source>
        <dbReference type="Proteomes" id="UP001219525"/>
    </source>
</evidence>
<proteinExistence type="predicted"/>
<evidence type="ECO:0000313" key="2">
    <source>
        <dbReference type="EMBL" id="KAJ7199146.1"/>
    </source>
</evidence>
<dbReference type="EMBL" id="JARJCW010000069">
    <property type="protein sequence ID" value="KAJ7199146.1"/>
    <property type="molecule type" value="Genomic_DNA"/>
</dbReference>
<dbReference type="SUPFAM" id="SSF56112">
    <property type="entry name" value="Protein kinase-like (PK-like)"/>
    <property type="match status" value="1"/>
</dbReference>
<organism evidence="2 3">
    <name type="scientific">Mycena pura</name>
    <dbReference type="NCBI Taxonomy" id="153505"/>
    <lineage>
        <taxon>Eukaryota</taxon>
        <taxon>Fungi</taxon>
        <taxon>Dikarya</taxon>
        <taxon>Basidiomycota</taxon>
        <taxon>Agaricomycotina</taxon>
        <taxon>Agaricomycetes</taxon>
        <taxon>Agaricomycetidae</taxon>
        <taxon>Agaricales</taxon>
        <taxon>Marasmiineae</taxon>
        <taxon>Mycenaceae</taxon>
        <taxon>Mycena</taxon>
    </lineage>
</organism>
<comment type="caution">
    <text evidence="2">The sequence shown here is derived from an EMBL/GenBank/DDBJ whole genome shotgun (WGS) entry which is preliminary data.</text>
</comment>
<dbReference type="InterPro" id="IPR040976">
    <property type="entry name" value="Pkinase_fungal"/>
</dbReference>
<accession>A0AAD6V2Q8</accession>
<gene>
    <name evidence="2" type="ORF">GGX14DRAFT_401457</name>
</gene>